<dbReference type="InterPro" id="IPR027350">
    <property type="entry name" value="GT23_dom"/>
</dbReference>
<dbReference type="HOGENOM" id="CLU_453024_0_0_1"/>
<keyword evidence="2" id="KW-0808">Transferase</keyword>
<reference evidence="5 6" key="1">
    <citation type="journal article" date="2005" name="Nature">
        <title>The genome of the social amoeba Dictyostelium discoideum.</title>
        <authorList>
            <consortium name="The Dictyostelium discoideum Sequencing Consortium"/>
            <person name="Eichinger L."/>
            <person name="Pachebat J.A."/>
            <person name="Glockner G."/>
            <person name="Rajandream M.A."/>
            <person name="Sucgang R."/>
            <person name="Berriman M."/>
            <person name="Song J."/>
            <person name="Olsen R."/>
            <person name="Szafranski K."/>
            <person name="Xu Q."/>
            <person name="Tunggal B."/>
            <person name="Kummerfeld S."/>
            <person name="Madera M."/>
            <person name="Konfortov B.A."/>
            <person name="Rivero F."/>
            <person name="Bankier A.T."/>
            <person name="Lehmann R."/>
            <person name="Hamlin N."/>
            <person name="Davies R."/>
            <person name="Gaudet P."/>
            <person name="Fey P."/>
            <person name="Pilcher K."/>
            <person name="Chen G."/>
            <person name="Saunders D."/>
            <person name="Sodergren E."/>
            <person name="Davis P."/>
            <person name="Kerhornou A."/>
            <person name="Nie X."/>
            <person name="Hall N."/>
            <person name="Anjard C."/>
            <person name="Hemphill L."/>
            <person name="Bason N."/>
            <person name="Farbrother P."/>
            <person name="Desany B."/>
            <person name="Just E."/>
            <person name="Morio T."/>
            <person name="Rost R."/>
            <person name="Churcher C."/>
            <person name="Cooper J."/>
            <person name="Haydock S."/>
            <person name="van Driessche N."/>
            <person name="Cronin A."/>
            <person name="Goodhead I."/>
            <person name="Muzny D."/>
            <person name="Mourier T."/>
            <person name="Pain A."/>
            <person name="Lu M."/>
            <person name="Harper D."/>
            <person name="Lindsay R."/>
            <person name="Hauser H."/>
            <person name="James K."/>
            <person name="Quiles M."/>
            <person name="Madan Babu M."/>
            <person name="Saito T."/>
            <person name="Buchrieser C."/>
            <person name="Wardroper A."/>
            <person name="Felder M."/>
            <person name="Thangavelu M."/>
            <person name="Johnson D."/>
            <person name="Knights A."/>
            <person name="Loulseged H."/>
            <person name="Mungall K."/>
            <person name="Oliver K."/>
            <person name="Price C."/>
            <person name="Quail M.A."/>
            <person name="Urushihara H."/>
            <person name="Hernandez J."/>
            <person name="Rabbinowitsch E."/>
            <person name="Steffen D."/>
            <person name="Sanders M."/>
            <person name="Ma J."/>
            <person name="Kohara Y."/>
            <person name="Sharp S."/>
            <person name="Simmonds M."/>
            <person name="Spiegler S."/>
            <person name="Tivey A."/>
            <person name="Sugano S."/>
            <person name="White B."/>
            <person name="Walker D."/>
            <person name="Woodward J."/>
            <person name="Winckler T."/>
            <person name="Tanaka Y."/>
            <person name="Shaulsky G."/>
            <person name="Schleicher M."/>
            <person name="Weinstock G."/>
            <person name="Rosenthal A."/>
            <person name="Cox E.C."/>
            <person name="Chisholm R.L."/>
            <person name="Gibbs R."/>
            <person name="Loomis W.F."/>
            <person name="Platzer M."/>
            <person name="Kay R.R."/>
            <person name="Williams J."/>
            <person name="Dear P.H."/>
            <person name="Noegel A.A."/>
            <person name="Barrell B."/>
            <person name="Kuspa A."/>
        </authorList>
    </citation>
    <scope>NUCLEOTIDE SEQUENCE [LARGE SCALE GENOMIC DNA]</scope>
    <source>
        <strain evidence="5 6">AX4</strain>
    </source>
</reference>
<evidence type="ECO:0000259" key="4">
    <source>
        <dbReference type="PROSITE" id="PS51659"/>
    </source>
</evidence>
<dbReference type="PaxDb" id="44689-DDB0231472"/>
<protein>
    <recommendedName>
        <fullName evidence="4">GT23 domain-containing protein</fullName>
    </recommendedName>
</protein>
<dbReference type="Gene3D" id="3.40.50.11350">
    <property type="match status" value="1"/>
</dbReference>
<dbReference type="PANTHER" id="PTHR13132:SF31">
    <property type="entry name" value="GT23 DOMAIN-CONTAINING PROTEIN"/>
    <property type="match status" value="1"/>
</dbReference>
<accession>Q54V75</accession>
<dbReference type="eggNOG" id="ENOG502REQG">
    <property type="taxonomic scope" value="Eukaryota"/>
</dbReference>
<dbReference type="OMA" id="ASECQYF"/>
<feature type="domain" description="GT23" evidence="4">
    <location>
        <begin position="264"/>
        <end position="591"/>
    </location>
</feature>
<dbReference type="RefSeq" id="XP_641056.1">
    <property type="nucleotide sequence ID" value="XM_635964.1"/>
</dbReference>
<gene>
    <name evidence="5" type="primary">fut8</name>
    <name evidence="5" type="ORF">DDB_G0280571</name>
</gene>
<dbReference type="AlphaFoldDB" id="Q54V75"/>
<dbReference type="EMBL" id="AAFI02000037">
    <property type="protein sequence ID" value="EAL67087.1"/>
    <property type="molecule type" value="Genomic_DNA"/>
</dbReference>
<evidence type="ECO:0000313" key="6">
    <source>
        <dbReference type="Proteomes" id="UP000002195"/>
    </source>
</evidence>
<proteinExistence type="predicted"/>
<feature type="signal peptide" evidence="3">
    <location>
        <begin position="1"/>
        <end position="20"/>
    </location>
</feature>
<dbReference type="KEGG" id="ddi:DDB_G0280571"/>
<evidence type="ECO:0000313" key="5">
    <source>
        <dbReference type="EMBL" id="EAL67087.1"/>
    </source>
</evidence>
<evidence type="ECO:0000256" key="1">
    <source>
        <dbReference type="ARBA" id="ARBA00022676"/>
    </source>
</evidence>
<keyword evidence="3" id="KW-0732">Signal</keyword>
<feature type="chain" id="PRO_5004249883" description="GT23 domain-containing protein" evidence="3">
    <location>
        <begin position="21"/>
        <end position="603"/>
    </location>
</feature>
<keyword evidence="1" id="KW-0328">Glycosyltransferase</keyword>
<dbReference type="STRING" id="44689.Q54V75"/>
<dbReference type="SMR" id="Q54V75"/>
<name>Q54V75_DICDI</name>
<sequence length="603" mass="71414">MNRNSWFCCLILLIIIYLLSQIIINKISNTFAIKQPKLNNITVNYNFKNNIEIVDLIFIQYYNPLEKEYIKIINNNHSVLNYFTSNLINSHKSYKNFKIINFLNNNNNNNKSPILKYNIENNNNNNNKIFKDISFSNNKNIFDKLISNHLILEITSLNDLIDLFDFIEFIEGKIKNSITIFGFCFLRENLEENIDNFLSSHRVWSIKFNYSFNCKLNNYEKSFEYGQLIQLIKVSESFDTFKFYNYLDKLQFYNNNNGGNKNNYNNKILIHSLRPFGMISSLHFLGYSLTLSLEWNRTLIIDDSKFLFSNKFTDLFLPITAKTKFENFNNVEEKSAQIINFLKSEKEYNHSNPISIITNDYHVYVDFKSCNEFPKQWFQGGDLYCFKSHIMNYIIRPNYKIRKIIELHKLNLFHNDKNNYNINNDELNCLAIHIRNGDKVIENSMKNKSIVLNYFQDYLDFIVNDKYLNNGRNFIKNIFVMSDNQTIFNIDLPNAQIRYPQFKFHYLKDIIRDDNTTNFIKYLNDDNYDTNLKTLKNRPNSNIGNGLLSEIIIASECQYFIGSQTSNVARLIVELMNANRKSNPSLKIKLYKTLDNSSWFADP</sequence>
<dbReference type="GO" id="GO:0006487">
    <property type="term" value="P:protein N-linked glycosylation"/>
    <property type="evidence" value="ECO:0000318"/>
    <property type="project" value="GO_Central"/>
</dbReference>
<dbReference type="PROSITE" id="PS51659">
    <property type="entry name" value="GT23"/>
    <property type="match status" value="1"/>
</dbReference>
<evidence type="ECO:0000256" key="3">
    <source>
        <dbReference type="SAM" id="SignalP"/>
    </source>
</evidence>
<dbReference type="VEuPathDB" id="AmoebaDB:DDB_G0280571"/>
<dbReference type="dictyBase" id="DDB_G0280571">
    <property type="gene designation" value="fut8"/>
</dbReference>
<organism evidence="5 6">
    <name type="scientific">Dictyostelium discoideum</name>
    <name type="common">Social amoeba</name>
    <dbReference type="NCBI Taxonomy" id="44689"/>
    <lineage>
        <taxon>Eukaryota</taxon>
        <taxon>Amoebozoa</taxon>
        <taxon>Evosea</taxon>
        <taxon>Eumycetozoa</taxon>
        <taxon>Dictyostelia</taxon>
        <taxon>Dictyosteliales</taxon>
        <taxon>Dictyosteliaceae</taxon>
        <taxon>Dictyostelium</taxon>
    </lineage>
</organism>
<evidence type="ECO:0000256" key="2">
    <source>
        <dbReference type="ARBA" id="ARBA00022679"/>
    </source>
</evidence>
<dbReference type="GeneID" id="8622614"/>
<dbReference type="GO" id="GO:0046921">
    <property type="term" value="F:alpha-(1-&gt;6)-fucosyltransferase activity"/>
    <property type="evidence" value="ECO:0000318"/>
    <property type="project" value="GO_Central"/>
</dbReference>
<dbReference type="PANTHER" id="PTHR13132">
    <property type="entry name" value="ALPHA- 1,6 -FUCOSYLTRANSFERASE"/>
    <property type="match status" value="1"/>
</dbReference>
<dbReference type="Proteomes" id="UP000002195">
    <property type="component" value="Unassembled WGS sequence"/>
</dbReference>
<comment type="caution">
    <text evidence="5">The sequence shown here is derived from an EMBL/GenBank/DDBJ whole genome shotgun (WGS) entry which is preliminary data.</text>
</comment>
<keyword evidence="6" id="KW-1185">Reference proteome</keyword>
<dbReference type="InParanoid" id="Q54V75"/>